<name>A0A382VLD3_9ZZZZ</name>
<proteinExistence type="predicted"/>
<organism evidence="2">
    <name type="scientific">marine metagenome</name>
    <dbReference type="NCBI Taxonomy" id="408172"/>
    <lineage>
        <taxon>unclassified sequences</taxon>
        <taxon>metagenomes</taxon>
        <taxon>ecological metagenomes</taxon>
    </lineage>
</organism>
<accession>A0A382VLD3</accession>
<evidence type="ECO:0000313" key="2">
    <source>
        <dbReference type="EMBL" id="SVD46718.1"/>
    </source>
</evidence>
<dbReference type="AlphaFoldDB" id="A0A382VLD3"/>
<evidence type="ECO:0000256" key="1">
    <source>
        <dbReference type="SAM" id="Phobius"/>
    </source>
</evidence>
<feature type="transmembrane region" description="Helical" evidence="1">
    <location>
        <begin position="6"/>
        <end position="29"/>
    </location>
</feature>
<sequence length="171" mass="18773">MRARGFTLIEMIAAMVLASIVMSAVGLMARGTMMNLIYTNSIVDMNKDAEFAQRNFMMHINGVSSFTDGSLTATQLRFTSYLSAATYIYQISASDSTIKYSRTISGNTSTGVLADGVINGKFVYKNAYNQNLATPTDATIKGIELTFDLIRGEDKHSYTTFSMPDEIHLSL</sequence>
<dbReference type="Pfam" id="PF07963">
    <property type="entry name" value="N_methyl"/>
    <property type="match status" value="1"/>
</dbReference>
<evidence type="ECO:0008006" key="3">
    <source>
        <dbReference type="Google" id="ProtNLM"/>
    </source>
</evidence>
<dbReference type="NCBIfam" id="TIGR02532">
    <property type="entry name" value="IV_pilin_GFxxxE"/>
    <property type="match status" value="1"/>
</dbReference>
<protein>
    <recommendedName>
        <fullName evidence="3">Prepilin-type N-terminal cleavage/methylation domain-containing protein</fullName>
    </recommendedName>
</protein>
<keyword evidence="1" id="KW-0472">Membrane</keyword>
<dbReference type="EMBL" id="UINC01152503">
    <property type="protein sequence ID" value="SVD46718.1"/>
    <property type="molecule type" value="Genomic_DNA"/>
</dbReference>
<keyword evidence="1" id="KW-1133">Transmembrane helix</keyword>
<reference evidence="2" key="1">
    <citation type="submission" date="2018-05" db="EMBL/GenBank/DDBJ databases">
        <authorList>
            <person name="Lanie J.A."/>
            <person name="Ng W.-L."/>
            <person name="Kazmierczak K.M."/>
            <person name="Andrzejewski T.M."/>
            <person name="Davidsen T.M."/>
            <person name="Wayne K.J."/>
            <person name="Tettelin H."/>
            <person name="Glass J.I."/>
            <person name="Rusch D."/>
            <person name="Podicherti R."/>
            <person name="Tsui H.-C.T."/>
            <person name="Winkler M.E."/>
        </authorList>
    </citation>
    <scope>NUCLEOTIDE SEQUENCE</scope>
</reference>
<gene>
    <name evidence="2" type="ORF">METZ01_LOCUS399572</name>
</gene>
<dbReference type="PROSITE" id="PS00409">
    <property type="entry name" value="PROKAR_NTER_METHYL"/>
    <property type="match status" value="1"/>
</dbReference>
<dbReference type="InterPro" id="IPR012902">
    <property type="entry name" value="N_methyl_site"/>
</dbReference>
<keyword evidence="1" id="KW-0812">Transmembrane</keyword>